<dbReference type="EMBL" id="BAABDQ010000021">
    <property type="protein sequence ID" value="GAA3584564.1"/>
    <property type="molecule type" value="Genomic_DNA"/>
</dbReference>
<comment type="caution">
    <text evidence="2">The sequence shown here is derived from an EMBL/GenBank/DDBJ whole genome shotgun (WGS) entry which is preliminary data.</text>
</comment>
<evidence type="ECO:0000313" key="3">
    <source>
        <dbReference type="Proteomes" id="UP001500630"/>
    </source>
</evidence>
<gene>
    <name evidence="2" type="ORF">GCM10022419_078030</name>
</gene>
<evidence type="ECO:0000256" key="1">
    <source>
        <dbReference type="SAM" id="MobiDB-lite"/>
    </source>
</evidence>
<sequence>MGRHAKPRSPQDTPDDSQEGANLDESQASRGKHAAGPTNEK</sequence>
<evidence type="ECO:0000313" key="2">
    <source>
        <dbReference type="EMBL" id="GAA3584564.1"/>
    </source>
</evidence>
<proteinExistence type="predicted"/>
<accession>A0ABP6YNI1</accession>
<reference evidence="3" key="1">
    <citation type="journal article" date="2019" name="Int. J. Syst. Evol. Microbiol.">
        <title>The Global Catalogue of Microorganisms (GCM) 10K type strain sequencing project: providing services to taxonomists for standard genome sequencing and annotation.</title>
        <authorList>
            <consortium name="The Broad Institute Genomics Platform"/>
            <consortium name="The Broad Institute Genome Sequencing Center for Infectious Disease"/>
            <person name="Wu L."/>
            <person name="Ma J."/>
        </authorList>
    </citation>
    <scope>NUCLEOTIDE SEQUENCE [LARGE SCALE GENOMIC DNA]</scope>
    <source>
        <strain evidence="3">JCM 17326</strain>
    </source>
</reference>
<organism evidence="2 3">
    <name type="scientific">Nonomuraea rosea</name>
    <dbReference type="NCBI Taxonomy" id="638574"/>
    <lineage>
        <taxon>Bacteria</taxon>
        <taxon>Bacillati</taxon>
        <taxon>Actinomycetota</taxon>
        <taxon>Actinomycetes</taxon>
        <taxon>Streptosporangiales</taxon>
        <taxon>Streptosporangiaceae</taxon>
        <taxon>Nonomuraea</taxon>
    </lineage>
</organism>
<feature type="region of interest" description="Disordered" evidence="1">
    <location>
        <begin position="1"/>
        <end position="41"/>
    </location>
</feature>
<keyword evidence="3" id="KW-1185">Reference proteome</keyword>
<protein>
    <submittedName>
        <fullName evidence="2">Uncharacterized protein</fullName>
    </submittedName>
</protein>
<dbReference type="Proteomes" id="UP001500630">
    <property type="component" value="Unassembled WGS sequence"/>
</dbReference>
<name>A0ABP6YNI1_9ACTN</name>